<dbReference type="InParanoid" id="A0A554MW30"/>
<protein>
    <submittedName>
        <fullName evidence="1">Uncharacterized protein</fullName>
    </submittedName>
</protein>
<accession>A0A554MW30</accession>
<dbReference type="Proteomes" id="UP000319894">
    <property type="component" value="Unassembled WGS sequence"/>
</dbReference>
<reference evidence="1 2" key="1">
    <citation type="submission" date="2018-06" db="EMBL/GenBank/DDBJ databases">
        <title>Natronomonas sp. F16-60 a new haloarchaeon isolated from a solar saltern of Isla Cristina, Huelva, Spain.</title>
        <authorList>
            <person name="Duran-Viseras A."/>
            <person name="Sanchez-Porro C."/>
            <person name="Ventosa A."/>
        </authorList>
    </citation>
    <scope>NUCLEOTIDE SEQUENCE [LARGE SCALE GENOMIC DNA]</scope>
    <source>
        <strain evidence="1 2">F16-60</strain>
    </source>
</reference>
<gene>
    <name evidence="1" type="ORF">DP107_16420</name>
</gene>
<dbReference type="AlphaFoldDB" id="A0A554MW30"/>
<comment type="caution">
    <text evidence="1">The sequence shown here is derived from an EMBL/GenBank/DDBJ whole genome shotgun (WGS) entry which is preliminary data.</text>
</comment>
<name>A0A554MW30_9EURY</name>
<evidence type="ECO:0000313" key="2">
    <source>
        <dbReference type="Proteomes" id="UP000319894"/>
    </source>
</evidence>
<proteinExistence type="predicted"/>
<dbReference type="EMBL" id="QMDX01000014">
    <property type="protein sequence ID" value="TSD09327.1"/>
    <property type="molecule type" value="Genomic_DNA"/>
</dbReference>
<sequence>MAADQGVLKLSSDRAREIIAAEDSLPQSGRSITVRRVFGRMVRGANRHDCACEDWAECAHGLFRFRNEDGYVLAVDEADWREYLSTVVETIEAIEAVATDDEPDGSEDLADASSEMDDLLAAEVADD</sequence>
<organism evidence="1 2">
    <name type="scientific">Haloglomus irregulare</name>
    <dbReference type="NCBI Taxonomy" id="2234134"/>
    <lineage>
        <taxon>Archaea</taxon>
        <taxon>Methanobacteriati</taxon>
        <taxon>Methanobacteriota</taxon>
        <taxon>Stenosarchaea group</taxon>
        <taxon>Halobacteria</taxon>
        <taxon>Halobacteriales</taxon>
        <taxon>Natronomonadaceae</taxon>
        <taxon>Haloglomus</taxon>
    </lineage>
</organism>
<dbReference type="RefSeq" id="WP_144263226.1">
    <property type="nucleotide sequence ID" value="NZ_QMDX01000014.1"/>
</dbReference>
<keyword evidence="2" id="KW-1185">Reference proteome</keyword>
<evidence type="ECO:0000313" key="1">
    <source>
        <dbReference type="EMBL" id="TSD09327.1"/>
    </source>
</evidence>